<name>A0A093V737_TALMA</name>
<sequence>MRLSDISLFLGLGALVAANVDGSDDACLSEWQVCPPLKPLVDAMLGFSNIKEICQQIDPEARGPATVTITDSLPVATITTTSYRTVGSFVTRTSSVVAVVTQSSQAVVTNRFSSAAIQSVRVTATAIDTETVPITETNTVTQTQKATVTQTSTLTTEEVISQTVTTTVTVTSASPAVPTMKRRGVDLPEMLQSYSDEDLLEACWCVEFDTVTVTTTLPPTTQTQTIVIASTVPSSVAVIRTIDETDTIVGTTTVDLTTIITQLSTVTTTATLTEQTTVYATVDQTADVTDFQTVTATATFVDEYLTVTVPVTATTTVTPAPTNVLGNAGFTGGTISPWTRTLNYFYQNLDSTCNGMIYTSSNCIYFSDFTGGSVGTFTLTQTINTYVGQYYSVQFQYMFPYAVPSMSTFKCTAGSTTFPIPTNIIGSFQPVSGGFTATASTTTFTCSGQATANNLYIFFYGFDIRAASIN</sequence>
<proteinExistence type="predicted"/>
<evidence type="ECO:0000313" key="2">
    <source>
        <dbReference type="EMBL" id="KFX48382.1"/>
    </source>
</evidence>
<organism evidence="2">
    <name type="scientific">Talaromyces marneffei PM1</name>
    <dbReference type="NCBI Taxonomy" id="1077442"/>
    <lineage>
        <taxon>Eukaryota</taxon>
        <taxon>Fungi</taxon>
        <taxon>Dikarya</taxon>
        <taxon>Ascomycota</taxon>
        <taxon>Pezizomycotina</taxon>
        <taxon>Eurotiomycetes</taxon>
        <taxon>Eurotiomycetidae</taxon>
        <taxon>Eurotiales</taxon>
        <taxon>Trichocomaceae</taxon>
        <taxon>Talaromyces</taxon>
        <taxon>Talaromyces sect. Talaromyces</taxon>
    </lineage>
</organism>
<dbReference type="AlphaFoldDB" id="A0A093V737"/>
<reference key="1">
    <citation type="journal article" date="2014" name="PLoS Genet.">
        <title>Signature Gene Expression Reveals Novel Clues to the Molecular Mechanisms of Dimorphic Transition in Penicillium marneffei.</title>
        <authorList>
            <person name="Yang E."/>
            <person name="Wang G."/>
            <person name="Cai J."/>
            <person name="Woo P.C."/>
            <person name="Lau S.K."/>
            <person name="Yuen K.-Y."/>
            <person name="Chow W.-N."/>
            <person name="Lin X."/>
        </authorList>
    </citation>
    <scope>NUCLEOTIDE SEQUENCE [LARGE SCALE GENOMIC DNA]</scope>
    <source>
        <strain>PM1</strain>
    </source>
</reference>
<feature type="chain" id="PRO_5001892299" evidence="1">
    <location>
        <begin position="19"/>
        <end position="470"/>
    </location>
</feature>
<feature type="signal peptide" evidence="1">
    <location>
        <begin position="1"/>
        <end position="18"/>
    </location>
</feature>
<dbReference type="EMBL" id="JPOX01000012">
    <property type="protein sequence ID" value="KFX48382.1"/>
    <property type="molecule type" value="Genomic_DNA"/>
</dbReference>
<accession>A0A093V737</accession>
<protein>
    <submittedName>
        <fullName evidence="2">Uncharacterized protein</fullName>
    </submittedName>
</protein>
<dbReference type="HOGENOM" id="CLU_033182_0_0_1"/>
<evidence type="ECO:0000256" key="1">
    <source>
        <dbReference type="SAM" id="SignalP"/>
    </source>
</evidence>
<comment type="caution">
    <text evidence="2">The sequence shown here is derived from an EMBL/GenBank/DDBJ whole genome shotgun (WGS) entry which is preliminary data.</text>
</comment>
<reference evidence="2" key="2">
    <citation type="journal article" date="2014" name="PLoS Genet.">
        <title>Signature gene expression reveals novel clues to the molecular mechanisms of dimorphic transition in Penicillium marneffei.</title>
        <authorList>
            <person name="Yang E."/>
            <person name="Wang G."/>
            <person name="Cai J."/>
            <person name="Woo P.C."/>
            <person name="Lau S.K."/>
            <person name="Yuen K.-Y."/>
            <person name="Chow W.-N."/>
            <person name="Lin X."/>
        </authorList>
    </citation>
    <scope>NUCLEOTIDE SEQUENCE</scope>
    <source>
        <strain evidence="2">PM1</strain>
    </source>
</reference>
<keyword evidence="1" id="KW-0732">Signal</keyword>
<dbReference type="eggNOG" id="ENOG502S8V9">
    <property type="taxonomic scope" value="Eukaryota"/>
</dbReference>
<gene>
    <name evidence="2" type="ORF">GQ26_0121030</name>
</gene>